<reference evidence="1 2" key="1">
    <citation type="submission" date="2017-04" db="EMBL/GenBank/DDBJ databases">
        <title>Presence of VIM-2 positive Pseudomonas species in chickens and their surrounding environment.</title>
        <authorList>
            <person name="Zhang R."/>
        </authorList>
    </citation>
    <scope>NUCLEOTIDE SEQUENCE [LARGE SCALE GENOMIC DNA]</scope>
    <source>
        <strain evidence="1 2">DZ-C18</strain>
    </source>
</reference>
<accession>A0A1X0ZJM9</accession>
<dbReference type="EMBL" id="NBWC01000049">
    <property type="protein sequence ID" value="ORL58923.1"/>
    <property type="molecule type" value="Genomic_DNA"/>
</dbReference>
<dbReference type="AlphaFoldDB" id="A0A1X0ZJM9"/>
<sequence length="71" mass="7855">MRDLAAAHEASRDDPVPTCHFRAMTFHESDSNPDWGGYQCDHCGHTESVEEAWAKIEARSARAAKHQTSGS</sequence>
<gene>
    <name evidence="1" type="ORF">B7H17_25555</name>
</gene>
<organism evidence="1 2">
    <name type="scientific">Pseudomonas putida</name>
    <name type="common">Arthrobacter siderocapsulatus</name>
    <dbReference type="NCBI Taxonomy" id="303"/>
    <lineage>
        <taxon>Bacteria</taxon>
        <taxon>Pseudomonadati</taxon>
        <taxon>Pseudomonadota</taxon>
        <taxon>Gammaproteobacteria</taxon>
        <taxon>Pseudomonadales</taxon>
        <taxon>Pseudomonadaceae</taxon>
        <taxon>Pseudomonas</taxon>
    </lineage>
</organism>
<comment type="caution">
    <text evidence="1">The sequence shown here is derived from an EMBL/GenBank/DDBJ whole genome shotgun (WGS) entry which is preliminary data.</text>
</comment>
<proteinExistence type="predicted"/>
<protein>
    <submittedName>
        <fullName evidence="1">Uncharacterized protein</fullName>
    </submittedName>
</protein>
<name>A0A1X0ZJM9_PSEPU</name>
<evidence type="ECO:0000313" key="1">
    <source>
        <dbReference type="EMBL" id="ORL58923.1"/>
    </source>
</evidence>
<evidence type="ECO:0000313" key="2">
    <source>
        <dbReference type="Proteomes" id="UP000193675"/>
    </source>
</evidence>
<dbReference type="Proteomes" id="UP000193675">
    <property type="component" value="Unassembled WGS sequence"/>
</dbReference>